<dbReference type="STRING" id="4232.A0A251S2R9"/>
<dbReference type="PANTHER" id="PTHR35546">
    <property type="entry name" value="F-BOX PROTEIN INTERACTION DOMAIN PROTEIN-RELATED"/>
    <property type="match status" value="1"/>
</dbReference>
<dbReference type="Gramene" id="mRNA:HanXRQr2_Chr16g0768271">
    <property type="protein sequence ID" value="mRNA:HanXRQr2_Chr16g0768271"/>
    <property type="gene ID" value="HanXRQr2_Chr16g0768271"/>
</dbReference>
<dbReference type="InterPro" id="IPR001810">
    <property type="entry name" value="F-box_dom"/>
</dbReference>
<dbReference type="Proteomes" id="UP000215914">
    <property type="component" value="Chromosome 16"/>
</dbReference>
<dbReference type="AlphaFoldDB" id="A0A251S2R9"/>
<dbReference type="OMA" id="DSIGENC"/>
<dbReference type="Pfam" id="PF00646">
    <property type="entry name" value="F-box"/>
    <property type="match status" value="1"/>
</dbReference>
<dbReference type="InterPro" id="IPR006527">
    <property type="entry name" value="F-box-assoc_dom_typ1"/>
</dbReference>
<dbReference type="EMBL" id="MNCJ02000331">
    <property type="protein sequence ID" value="KAF5761716.1"/>
    <property type="molecule type" value="Genomic_DNA"/>
</dbReference>
<dbReference type="Pfam" id="PF07734">
    <property type="entry name" value="FBA_1"/>
    <property type="match status" value="1"/>
</dbReference>
<dbReference type="InParanoid" id="A0A251S2R9"/>
<accession>A0A251S2R9</accession>
<reference evidence="3" key="3">
    <citation type="submission" date="2020-06" db="EMBL/GenBank/DDBJ databases">
        <title>Helianthus annuus Genome sequencing and assembly Release 2.</title>
        <authorList>
            <person name="Gouzy J."/>
            <person name="Langlade N."/>
            <person name="Munos S."/>
        </authorList>
    </citation>
    <scope>NUCLEOTIDE SEQUENCE</scope>
    <source>
        <tissue evidence="3">Leaves</tissue>
    </source>
</reference>
<dbReference type="SUPFAM" id="SSF81383">
    <property type="entry name" value="F-box domain"/>
    <property type="match status" value="1"/>
</dbReference>
<reference evidence="3 5" key="1">
    <citation type="journal article" date="2017" name="Nature">
        <title>The sunflower genome provides insights into oil metabolism, flowering and Asterid evolution.</title>
        <authorList>
            <person name="Badouin H."/>
            <person name="Gouzy J."/>
            <person name="Grassa C.J."/>
            <person name="Murat F."/>
            <person name="Staton S.E."/>
            <person name="Cottret L."/>
            <person name="Lelandais-Briere C."/>
            <person name="Owens G.L."/>
            <person name="Carrere S."/>
            <person name="Mayjonade B."/>
            <person name="Legrand L."/>
            <person name="Gill N."/>
            <person name="Kane N.C."/>
            <person name="Bowers J.E."/>
            <person name="Hubner S."/>
            <person name="Bellec A."/>
            <person name="Berard A."/>
            <person name="Berges H."/>
            <person name="Blanchet N."/>
            <person name="Boniface M.C."/>
            <person name="Brunel D."/>
            <person name="Catrice O."/>
            <person name="Chaidir N."/>
            <person name="Claudel C."/>
            <person name="Donnadieu C."/>
            <person name="Faraut T."/>
            <person name="Fievet G."/>
            <person name="Helmstetter N."/>
            <person name="King M."/>
            <person name="Knapp S.J."/>
            <person name="Lai Z."/>
            <person name="Le Paslier M.C."/>
            <person name="Lippi Y."/>
            <person name="Lorenzon L."/>
            <person name="Mandel J.R."/>
            <person name="Marage G."/>
            <person name="Marchand G."/>
            <person name="Marquand E."/>
            <person name="Bret-Mestries E."/>
            <person name="Morien E."/>
            <person name="Nambeesan S."/>
            <person name="Nguyen T."/>
            <person name="Pegot-Espagnet P."/>
            <person name="Pouilly N."/>
            <person name="Raftis F."/>
            <person name="Sallet E."/>
            <person name="Schiex T."/>
            <person name="Thomas J."/>
            <person name="Vandecasteele C."/>
            <person name="Vares D."/>
            <person name="Vear F."/>
            <person name="Vautrin S."/>
            <person name="Crespi M."/>
            <person name="Mangin B."/>
            <person name="Burke J.M."/>
            <person name="Salse J."/>
            <person name="Munos S."/>
            <person name="Vincourt P."/>
            <person name="Rieseberg L.H."/>
            <person name="Langlade N.B."/>
        </authorList>
    </citation>
    <scope>NUCLEOTIDE SEQUENCE [LARGE SCALE GENOMIC DNA]</scope>
    <source>
        <strain evidence="5">cv. SF193</strain>
        <tissue evidence="3">Leaves</tissue>
    </source>
</reference>
<sequence>MKTTAEDSSEEAPSTHVVLSNHDLLIEILLRLPVVSLHVFKSVSKRWLSIITNPNFTLRHSPFGLFLPRQSFSEYDFVQLYNIIPANRSPLPTTFTLKFDSHKAEILHSCNGLLLCRVRPDKLYVYNPSIYRFKAVEVIPECRVMGSFKMAFDPSKSSHYKIVYAGVVSGSVQIGTYSSETCEWKICKDQFPLQRFRGFHQGIYWNDAIHWLHNANRALHCRLDVEHKCLTSINTPKILDGKEVHCDQRLFESHGCLLLLCIDLQRMSIYEMREGDSGWSVKYIVNLVEFMMLLPKTWRKGLRCLCSNHVRCIMIGKREEDSFLVMEIYGKIVQYKIALKTLRKLYELESFHSPV</sequence>
<dbReference type="EMBL" id="CM007905">
    <property type="protein sequence ID" value="OTF92762.1"/>
    <property type="molecule type" value="Genomic_DNA"/>
</dbReference>
<keyword evidence="5" id="KW-1185">Reference proteome</keyword>
<dbReference type="InterPro" id="IPR036047">
    <property type="entry name" value="F-box-like_dom_sf"/>
</dbReference>
<name>A0A251S2R9_HELAN</name>
<proteinExistence type="predicted"/>
<evidence type="ECO:0000259" key="1">
    <source>
        <dbReference type="Pfam" id="PF00646"/>
    </source>
</evidence>
<feature type="domain" description="F-box associated beta-propeller type 1" evidence="2">
    <location>
        <begin position="103"/>
        <end position="214"/>
    </location>
</feature>
<protein>
    <submittedName>
        <fullName evidence="3 4">F-box domain-containing protein</fullName>
    </submittedName>
</protein>
<gene>
    <name evidence="4" type="ORF">HannXRQ_Chr16g0525451</name>
    <name evidence="3" type="ORF">HanXRQr2_Chr16g0768271</name>
</gene>
<reference evidence="4" key="2">
    <citation type="submission" date="2017-02" db="EMBL/GenBank/DDBJ databases">
        <title>Sunflower complete genome.</title>
        <authorList>
            <person name="Langlade N."/>
            <person name="Munos S."/>
        </authorList>
    </citation>
    <scope>NUCLEOTIDE SEQUENCE [LARGE SCALE GENOMIC DNA]</scope>
    <source>
        <tissue evidence="4">Leaves</tissue>
    </source>
</reference>
<organism evidence="4 5">
    <name type="scientific">Helianthus annuus</name>
    <name type="common">Common sunflower</name>
    <dbReference type="NCBI Taxonomy" id="4232"/>
    <lineage>
        <taxon>Eukaryota</taxon>
        <taxon>Viridiplantae</taxon>
        <taxon>Streptophyta</taxon>
        <taxon>Embryophyta</taxon>
        <taxon>Tracheophyta</taxon>
        <taxon>Spermatophyta</taxon>
        <taxon>Magnoliopsida</taxon>
        <taxon>eudicotyledons</taxon>
        <taxon>Gunneridae</taxon>
        <taxon>Pentapetalae</taxon>
        <taxon>asterids</taxon>
        <taxon>campanulids</taxon>
        <taxon>Asterales</taxon>
        <taxon>Asteraceae</taxon>
        <taxon>Asteroideae</taxon>
        <taxon>Heliantheae alliance</taxon>
        <taxon>Heliantheae</taxon>
        <taxon>Helianthus</taxon>
    </lineage>
</organism>
<evidence type="ECO:0000313" key="4">
    <source>
        <dbReference type="EMBL" id="OTF92762.1"/>
    </source>
</evidence>
<dbReference type="PANTHER" id="PTHR35546:SF115">
    <property type="entry name" value="F-BOX DOMAIN-CONTAINING PROTEIN"/>
    <property type="match status" value="1"/>
</dbReference>
<dbReference type="InterPro" id="IPR055290">
    <property type="entry name" value="At3g26010-like"/>
</dbReference>
<evidence type="ECO:0000313" key="5">
    <source>
        <dbReference type="Proteomes" id="UP000215914"/>
    </source>
</evidence>
<evidence type="ECO:0000313" key="3">
    <source>
        <dbReference type="EMBL" id="KAF5761716.1"/>
    </source>
</evidence>
<feature type="domain" description="F-box" evidence="1">
    <location>
        <begin position="22"/>
        <end position="57"/>
    </location>
</feature>
<evidence type="ECO:0000259" key="2">
    <source>
        <dbReference type="Pfam" id="PF07734"/>
    </source>
</evidence>